<dbReference type="Proteomes" id="UP001524570">
    <property type="component" value="Unassembled WGS sequence"/>
</dbReference>
<keyword evidence="2" id="KW-1185">Reference proteome</keyword>
<gene>
    <name evidence="1" type="ORF">NP589_20060</name>
</gene>
<name>A0ABT1TY86_9GAMM</name>
<proteinExistence type="predicted"/>
<evidence type="ECO:0008006" key="3">
    <source>
        <dbReference type="Google" id="ProtNLM"/>
    </source>
</evidence>
<sequence>MNELIDFSHTLIFAMRDALTPLISWEAINSFCNSTFTTSLVGALAGAFAGAVAAQNVADKSKRRDELIKEIRNTNTAIALTFSIFNLMFAIKKQCVAALKINYDEEKDRYLNYHAKLNNGQHQNLEPYALKFDLRGMSVTSPPTKVLQDIVFTALSSIGRPVNLVAALEEAVGNLNISITKRNELIALFRTEQFPEGADFEHMYLGVPYRDGHINQEYGDIVAAIASYTDDAIFFSRLLCQDLREHGLKISSNFERLTKDRSPRITEVDFKLDRYDELLPAEEQYATWFTAFKPVQEPKPSRWWKRKIQ</sequence>
<accession>A0ABT1TY86</accession>
<dbReference type="RefSeq" id="WP_256608556.1">
    <property type="nucleotide sequence ID" value="NZ_JANIBL010000088.1"/>
</dbReference>
<organism evidence="1 2">
    <name type="scientific">Methylomonas rosea</name>
    <dbReference type="NCBI Taxonomy" id="2952227"/>
    <lineage>
        <taxon>Bacteria</taxon>
        <taxon>Pseudomonadati</taxon>
        <taxon>Pseudomonadota</taxon>
        <taxon>Gammaproteobacteria</taxon>
        <taxon>Methylococcales</taxon>
        <taxon>Methylococcaceae</taxon>
        <taxon>Methylomonas</taxon>
    </lineage>
</organism>
<comment type="caution">
    <text evidence="1">The sequence shown here is derived from an EMBL/GenBank/DDBJ whole genome shotgun (WGS) entry which is preliminary data.</text>
</comment>
<dbReference type="EMBL" id="JANIBL010000088">
    <property type="protein sequence ID" value="MCQ8119724.1"/>
    <property type="molecule type" value="Genomic_DNA"/>
</dbReference>
<evidence type="ECO:0000313" key="1">
    <source>
        <dbReference type="EMBL" id="MCQ8119724.1"/>
    </source>
</evidence>
<protein>
    <recommendedName>
        <fullName evidence="3">PNPLA domain-containing protein</fullName>
    </recommendedName>
</protein>
<evidence type="ECO:0000313" key="2">
    <source>
        <dbReference type="Proteomes" id="UP001524570"/>
    </source>
</evidence>
<reference evidence="1 2" key="1">
    <citation type="submission" date="2022-07" db="EMBL/GenBank/DDBJ databases">
        <title>Methylomonas rivi sp. nov., Methylomonas rosea sp. nov., Methylomonas aureus sp. nov. and Methylomonas subterranea sp. nov., four novel methanotrophs isolated from a freshwater creek and the deep terrestrial subsurface.</title>
        <authorList>
            <person name="Abin C."/>
            <person name="Sankaranarayanan K."/>
            <person name="Garner C."/>
            <person name="Sindelar R."/>
            <person name="Kotary K."/>
            <person name="Garner R."/>
            <person name="Barclay S."/>
            <person name="Lawson P."/>
            <person name="Krumholz L."/>
        </authorList>
    </citation>
    <scope>NUCLEOTIDE SEQUENCE [LARGE SCALE GENOMIC DNA]</scope>
    <source>
        <strain evidence="1 2">WSC-7</strain>
    </source>
</reference>